<comment type="caution">
    <text evidence="1">The sequence shown here is derived from an EMBL/GenBank/DDBJ whole genome shotgun (WGS) entry which is preliminary data.</text>
</comment>
<sequence length="233" mass="25637">MAPLAPLVSLLSLFHRAPKYPAYVTITTEQQAPCRIHADNMPYSVHSFAANNKLNVSCWAASTMQDNKGRLNDNEGSFTYLWVNTNGSFGPPAFLSYPGVGNADQGGKARGEGCWLHEDSVKEGADVDFTEALEWCGEAPHHQIGAPGTYNAAFVCRNCTDLTNATCQTEYPTQEYGYVDVGCWKRGSEVKGNTTWVQMVNPGTANCYISPDQFDPKEWHGKWILGRRGRCAS</sequence>
<gene>
    <name evidence="1" type="ORF">PMIN01_01742</name>
</gene>
<dbReference type="AlphaFoldDB" id="A0A9P6GQ14"/>
<reference evidence="1" key="1">
    <citation type="journal article" date="2020" name="Mol. Plant Microbe Interact.">
        <title>Genome Sequence of the Biocontrol Agent Coniothyrium minitans strain Conio (IMI 134523).</title>
        <authorList>
            <person name="Patel D."/>
            <person name="Shittu T.A."/>
            <person name="Baroncelli R."/>
            <person name="Muthumeenakshi S."/>
            <person name="Osborne T.H."/>
            <person name="Janganan T.K."/>
            <person name="Sreenivasaprasad S."/>
        </authorList>
    </citation>
    <scope>NUCLEOTIDE SEQUENCE</scope>
    <source>
        <strain evidence="1">Conio</strain>
    </source>
</reference>
<accession>A0A9P6GQ14</accession>
<dbReference type="EMBL" id="WJXW01000002">
    <property type="protein sequence ID" value="KAF9739108.1"/>
    <property type="molecule type" value="Genomic_DNA"/>
</dbReference>
<name>A0A9P6GQ14_9PLEO</name>
<organism evidence="1 2">
    <name type="scientific">Paraphaeosphaeria minitans</name>
    <dbReference type="NCBI Taxonomy" id="565426"/>
    <lineage>
        <taxon>Eukaryota</taxon>
        <taxon>Fungi</taxon>
        <taxon>Dikarya</taxon>
        <taxon>Ascomycota</taxon>
        <taxon>Pezizomycotina</taxon>
        <taxon>Dothideomycetes</taxon>
        <taxon>Pleosporomycetidae</taxon>
        <taxon>Pleosporales</taxon>
        <taxon>Massarineae</taxon>
        <taxon>Didymosphaeriaceae</taxon>
        <taxon>Paraphaeosphaeria</taxon>
    </lineage>
</organism>
<dbReference type="OrthoDB" id="3724232at2759"/>
<evidence type="ECO:0000313" key="2">
    <source>
        <dbReference type="Proteomes" id="UP000756921"/>
    </source>
</evidence>
<protein>
    <submittedName>
        <fullName evidence="1">Uncharacterized protein</fullName>
    </submittedName>
</protein>
<keyword evidence="2" id="KW-1185">Reference proteome</keyword>
<dbReference type="Proteomes" id="UP000756921">
    <property type="component" value="Unassembled WGS sequence"/>
</dbReference>
<evidence type="ECO:0000313" key="1">
    <source>
        <dbReference type="EMBL" id="KAF9739108.1"/>
    </source>
</evidence>
<proteinExistence type="predicted"/>